<evidence type="ECO:0000256" key="2">
    <source>
        <dbReference type="ARBA" id="ARBA00023002"/>
    </source>
</evidence>
<evidence type="ECO:0000313" key="5">
    <source>
        <dbReference type="EMBL" id="MBP1931348.1"/>
    </source>
</evidence>
<dbReference type="InterPro" id="IPR036291">
    <property type="entry name" value="NAD(P)-bd_dom_sf"/>
</dbReference>
<keyword evidence="2" id="KW-0560">Oxidoreductase</keyword>
<protein>
    <submittedName>
        <fullName evidence="5">Dehydrogenase</fullName>
    </submittedName>
</protein>
<dbReference type="SUPFAM" id="SSF51735">
    <property type="entry name" value="NAD(P)-binding Rossmann-fold domains"/>
    <property type="match status" value="1"/>
</dbReference>
<evidence type="ECO:0000313" key="6">
    <source>
        <dbReference type="Proteomes" id="UP001519343"/>
    </source>
</evidence>
<dbReference type="SUPFAM" id="SSF55347">
    <property type="entry name" value="Glyceraldehyde-3-phosphate dehydrogenase-like, C-terminal domain"/>
    <property type="match status" value="1"/>
</dbReference>
<dbReference type="PANTHER" id="PTHR22604:SF105">
    <property type="entry name" value="TRANS-1,2-DIHYDROBENZENE-1,2-DIOL DEHYDROGENASE"/>
    <property type="match status" value="1"/>
</dbReference>
<dbReference type="PANTHER" id="PTHR22604">
    <property type="entry name" value="OXIDOREDUCTASES"/>
    <property type="match status" value="1"/>
</dbReference>
<dbReference type="RefSeq" id="WP_209809416.1">
    <property type="nucleotide sequence ID" value="NZ_JAGGKT010000002.1"/>
</dbReference>
<dbReference type="InterPro" id="IPR055170">
    <property type="entry name" value="GFO_IDH_MocA-like_dom"/>
</dbReference>
<proteinExistence type="inferred from homology"/>
<evidence type="ECO:0000259" key="4">
    <source>
        <dbReference type="Pfam" id="PF22725"/>
    </source>
</evidence>
<organism evidence="5 6">
    <name type="scientific">Ammoniphilus resinae</name>
    <dbReference type="NCBI Taxonomy" id="861532"/>
    <lineage>
        <taxon>Bacteria</taxon>
        <taxon>Bacillati</taxon>
        <taxon>Bacillota</taxon>
        <taxon>Bacilli</taxon>
        <taxon>Bacillales</taxon>
        <taxon>Paenibacillaceae</taxon>
        <taxon>Aneurinibacillus group</taxon>
        <taxon>Ammoniphilus</taxon>
    </lineage>
</organism>
<dbReference type="InterPro" id="IPR050984">
    <property type="entry name" value="Gfo/Idh/MocA_domain"/>
</dbReference>
<name>A0ABS4GM52_9BACL</name>
<dbReference type="Pfam" id="PF22725">
    <property type="entry name" value="GFO_IDH_MocA_C3"/>
    <property type="match status" value="1"/>
</dbReference>
<accession>A0ABS4GM52</accession>
<comment type="similarity">
    <text evidence="1">Belongs to the Gfo/Idh/MocA family.</text>
</comment>
<comment type="caution">
    <text evidence="5">The sequence shown here is derived from an EMBL/GenBank/DDBJ whole genome shotgun (WGS) entry which is preliminary data.</text>
</comment>
<dbReference type="InterPro" id="IPR000683">
    <property type="entry name" value="Gfo/Idh/MocA-like_OxRdtase_N"/>
</dbReference>
<dbReference type="Gene3D" id="3.30.360.10">
    <property type="entry name" value="Dihydrodipicolinate Reductase, domain 2"/>
    <property type="match status" value="1"/>
</dbReference>
<sequence>MLVQDHKPIYKKLRWGVLGCANIAIKSVIPAIQQSETGYVLGIASRNLEKAQETADHFQIERVYSDYQALLQDPEIDAVYIPLPNHLHYEWTIKAAQYKKHVLCEKPLSLNLKEAKEMLIASQQNRVYLAEAFMYAYHPRYTKIKEIINSGDIGEIRGIHGTFTFNNASDVNNVRFQSQMGGGALYDVGCYPIHAARFLLETEPEAVTVHAFFSPQHDHVDMMASGLLEFPNGISLTFDCGMWADRRNTLQILGTEGRIEIPSAFICRSHEDSRLLVLSKGEKQKEILLPFVNQYTLQVDQFALVILTEEPPLIPTSDSVRNMHVLEACLKSAKERLRVTL</sequence>
<gene>
    <name evidence="5" type="ORF">J2Z37_001345</name>
</gene>
<feature type="domain" description="Gfo/Idh/MocA-like oxidoreductase N-terminal" evidence="3">
    <location>
        <begin position="13"/>
        <end position="129"/>
    </location>
</feature>
<dbReference type="EMBL" id="JAGGKT010000002">
    <property type="protein sequence ID" value="MBP1931348.1"/>
    <property type="molecule type" value="Genomic_DNA"/>
</dbReference>
<evidence type="ECO:0000256" key="1">
    <source>
        <dbReference type="ARBA" id="ARBA00010928"/>
    </source>
</evidence>
<evidence type="ECO:0000259" key="3">
    <source>
        <dbReference type="Pfam" id="PF01408"/>
    </source>
</evidence>
<keyword evidence="6" id="KW-1185">Reference proteome</keyword>
<feature type="domain" description="GFO/IDH/MocA-like oxidoreductase" evidence="4">
    <location>
        <begin position="141"/>
        <end position="260"/>
    </location>
</feature>
<reference evidence="5 6" key="1">
    <citation type="submission" date="2021-03" db="EMBL/GenBank/DDBJ databases">
        <title>Genomic Encyclopedia of Type Strains, Phase IV (KMG-IV): sequencing the most valuable type-strain genomes for metagenomic binning, comparative biology and taxonomic classification.</title>
        <authorList>
            <person name="Goeker M."/>
        </authorList>
    </citation>
    <scope>NUCLEOTIDE SEQUENCE [LARGE SCALE GENOMIC DNA]</scope>
    <source>
        <strain evidence="5 6">DSM 24738</strain>
    </source>
</reference>
<dbReference type="Gene3D" id="3.40.50.720">
    <property type="entry name" value="NAD(P)-binding Rossmann-like Domain"/>
    <property type="match status" value="1"/>
</dbReference>
<dbReference type="Pfam" id="PF01408">
    <property type="entry name" value="GFO_IDH_MocA"/>
    <property type="match status" value="1"/>
</dbReference>
<dbReference type="Proteomes" id="UP001519343">
    <property type="component" value="Unassembled WGS sequence"/>
</dbReference>